<evidence type="ECO:0000313" key="2">
    <source>
        <dbReference type="EMBL" id="GFP85253.1"/>
    </source>
</evidence>
<gene>
    <name evidence="2" type="ORF">PHJA_000669000</name>
</gene>
<dbReference type="AlphaFoldDB" id="A0A830BLZ8"/>
<dbReference type="InterPro" id="IPR001810">
    <property type="entry name" value="F-box_dom"/>
</dbReference>
<dbReference type="InterPro" id="IPR050796">
    <property type="entry name" value="SCF_F-box_component"/>
</dbReference>
<dbReference type="OrthoDB" id="913616at2759"/>
<dbReference type="InterPro" id="IPR036047">
    <property type="entry name" value="F-box-like_dom_sf"/>
</dbReference>
<dbReference type="EMBL" id="BMAC01000102">
    <property type="protein sequence ID" value="GFP85253.1"/>
    <property type="molecule type" value="Genomic_DNA"/>
</dbReference>
<sequence>MGTEEENTLSNLPQDVLQAILSRLPVKSILRFRSVSKSWNKMISDPSFLRMHLQLQHSSHNLFLHNSSNPSNYRTGHISWVKFTKENGQFQHQSRLECPRPGWHDVCCVCEGVVLVTDHSCNTFMLWNPSTRKETMFWFPYKFENWPFKQGLCHDPTTGDFKVVLTSDKYYTVFSCKNNSWAGKRAFQYYSCRRDTDAGIFIDGVIYWVVMDRARNTREIIYFDPRDDDFKILEKPENIKDELFYVVCLRGCLSLYYHTRSDKTAVQIWVKEKGRDRNTWNKLMMIENEEPAEWFRPMCLFENNNILLRLEQWGRFVIYSPGEKTFEECGDINDPSLQVKLFPCGESLLFPLQNLRRPKRKNMRDTY</sequence>
<protein>
    <submittedName>
        <fullName evidence="2">Putative F-box protein at1g47790</fullName>
    </submittedName>
</protein>
<evidence type="ECO:0000313" key="3">
    <source>
        <dbReference type="Proteomes" id="UP000653305"/>
    </source>
</evidence>
<name>A0A830BLZ8_9LAMI</name>
<dbReference type="Pfam" id="PF00646">
    <property type="entry name" value="F-box"/>
    <property type="match status" value="1"/>
</dbReference>
<dbReference type="PANTHER" id="PTHR31672:SF13">
    <property type="entry name" value="F-BOX PROTEIN CPR30-LIKE"/>
    <property type="match status" value="1"/>
</dbReference>
<reference evidence="2" key="1">
    <citation type="submission" date="2020-07" db="EMBL/GenBank/DDBJ databases">
        <title>Ethylene signaling mediates host invasion by parasitic plants.</title>
        <authorList>
            <person name="Yoshida S."/>
        </authorList>
    </citation>
    <scope>NUCLEOTIDE SEQUENCE</scope>
    <source>
        <strain evidence="2">Okayama</strain>
    </source>
</reference>
<dbReference type="Gene3D" id="1.20.1280.50">
    <property type="match status" value="1"/>
</dbReference>
<keyword evidence="3" id="KW-1185">Reference proteome</keyword>
<accession>A0A830BLZ8</accession>
<dbReference type="Proteomes" id="UP000653305">
    <property type="component" value="Unassembled WGS sequence"/>
</dbReference>
<dbReference type="PROSITE" id="PS50181">
    <property type="entry name" value="FBOX"/>
    <property type="match status" value="1"/>
</dbReference>
<evidence type="ECO:0000259" key="1">
    <source>
        <dbReference type="PROSITE" id="PS50181"/>
    </source>
</evidence>
<dbReference type="NCBIfam" id="TIGR01640">
    <property type="entry name" value="F_box_assoc_1"/>
    <property type="match status" value="1"/>
</dbReference>
<dbReference type="Pfam" id="PF08268">
    <property type="entry name" value="FBA_3"/>
    <property type="match status" value="1"/>
</dbReference>
<proteinExistence type="predicted"/>
<dbReference type="SUPFAM" id="SSF101898">
    <property type="entry name" value="NHL repeat"/>
    <property type="match status" value="1"/>
</dbReference>
<dbReference type="CDD" id="cd22157">
    <property type="entry name" value="F-box_AtFBW1-like"/>
    <property type="match status" value="1"/>
</dbReference>
<dbReference type="InterPro" id="IPR017451">
    <property type="entry name" value="F-box-assoc_interact_dom"/>
</dbReference>
<dbReference type="SUPFAM" id="SSF81383">
    <property type="entry name" value="F-box domain"/>
    <property type="match status" value="1"/>
</dbReference>
<organism evidence="2 3">
    <name type="scientific">Phtheirospermum japonicum</name>
    <dbReference type="NCBI Taxonomy" id="374723"/>
    <lineage>
        <taxon>Eukaryota</taxon>
        <taxon>Viridiplantae</taxon>
        <taxon>Streptophyta</taxon>
        <taxon>Embryophyta</taxon>
        <taxon>Tracheophyta</taxon>
        <taxon>Spermatophyta</taxon>
        <taxon>Magnoliopsida</taxon>
        <taxon>eudicotyledons</taxon>
        <taxon>Gunneridae</taxon>
        <taxon>Pentapetalae</taxon>
        <taxon>asterids</taxon>
        <taxon>lamiids</taxon>
        <taxon>Lamiales</taxon>
        <taxon>Orobanchaceae</taxon>
        <taxon>Orobanchaceae incertae sedis</taxon>
        <taxon>Phtheirospermum</taxon>
    </lineage>
</organism>
<dbReference type="InterPro" id="IPR013187">
    <property type="entry name" value="F-box-assoc_dom_typ3"/>
</dbReference>
<comment type="caution">
    <text evidence="2">The sequence shown here is derived from an EMBL/GenBank/DDBJ whole genome shotgun (WGS) entry which is preliminary data.</text>
</comment>
<dbReference type="PANTHER" id="PTHR31672">
    <property type="entry name" value="BNACNNG10540D PROTEIN"/>
    <property type="match status" value="1"/>
</dbReference>
<dbReference type="SMART" id="SM00256">
    <property type="entry name" value="FBOX"/>
    <property type="match status" value="1"/>
</dbReference>
<feature type="domain" description="F-box" evidence="1">
    <location>
        <begin position="6"/>
        <end position="51"/>
    </location>
</feature>